<feature type="chain" id="PRO_5012709823" evidence="1">
    <location>
        <begin position="18"/>
        <end position="114"/>
    </location>
</feature>
<dbReference type="RefSeq" id="WP_085772073.1">
    <property type="nucleotide sequence ID" value="NZ_AP027149.1"/>
</dbReference>
<gene>
    <name evidence="2" type="ORF">B1812_13665</name>
</gene>
<evidence type="ECO:0000313" key="3">
    <source>
        <dbReference type="Proteomes" id="UP000193978"/>
    </source>
</evidence>
<name>A0A1W6MWJ4_9HYPH</name>
<dbReference type="Proteomes" id="UP000193978">
    <property type="component" value="Chromosome"/>
</dbReference>
<dbReference type="OrthoDB" id="8613937at2"/>
<dbReference type="STRING" id="655015.B1812_13665"/>
<proteinExistence type="predicted"/>
<keyword evidence="1" id="KW-0732">Signal</keyword>
<protein>
    <submittedName>
        <fullName evidence="2">Uncharacterized protein</fullName>
    </submittedName>
</protein>
<keyword evidence="3" id="KW-1185">Reference proteome</keyword>
<dbReference type="AlphaFoldDB" id="A0A1W6MWJ4"/>
<evidence type="ECO:0000313" key="2">
    <source>
        <dbReference type="EMBL" id="ARN81957.1"/>
    </source>
</evidence>
<sequence length="114" mass="12138">MKSWALAIASTIFVLHAASASARPARCVIVSNGEKEFNGPCDYMAESGGSFSVSRAKGHKFLEIDPISVTIVSPGVAEVRGLTKLGNNSRWGEAKRSTADPACWVGSDFKICVY</sequence>
<organism evidence="2 3">
    <name type="scientific">Methylocystis bryophila</name>
    <dbReference type="NCBI Taxonomy" id="655015"/>
    <lineage>
        <taxon>Bacteria</taxon>
        <taxon>Pseudomonadati</taxon>
        <taxon>Pseudomonadota</taxon>
        <taxon>Alphaproteobacteria</taxon>
        <taxon>Hyphomicrobiales</taxon>
        <taxon>Methylocystaceae</taxon>
        <taxon>Methylocystis</taxon>
    </lineage>
</organism>
<accession>A0A1W6MWJ4</accession>
<dbReference type="KEGG" id="mbry:B1812_13665"/>
<reference evidence="2 3" key="1">
    <citation type="submission" date="2017-02" db="EMBL/GenBank/DDBJ databases">
        <authorList>
            <person name="Peterson S.W."/>
        </authorList>
    </citation>
    <scope>NUCLEOTIDE SEQUENCE [LARGE SCALE GENOMIC DNA]</scope>
    <source>
        <strain evidence="2 3">S285</strain>
    </source>
</reference>
<evidence type="ECO:0000256" key="1">
    <source>
        <dbReference type="SAM" id="SignalP"/>
    </source>
</evidence>
<feature type="signal peptide" evidence="1">
    <location>
        <begin position="1"/>
        <end position="17"/>
    </location>
</feature>
<dbReference type="EMBL" id="CP019948">
    <property type="protein sequence ID" value="ARN81957.1"/>
    <property type="molecule type" value="Genomic_DNA"/>
</dbReference>